<comment type="similarity">
    <text evidence="1 3">Belongs to the short-chain dehydrogenases/reductases (SDR) family.</text>
</comment>
<dbReference type="SUPFAM" id="SSF51735">
    <property type="entry name" value="NAD(P)-binding Rossmann-fold domains"/>
    <property type="match status" value="1"/>
</dbReference>
<dbReference type="PANTHER" id="PTHR44196:SF2">
    <property type="entry name" value="SHORT-CHAIN DEHYDROGENASE-RELATED"/>
    <property type="match status" value="1"/>
</dbReference>
<gene>
    <name evidence="4" type="ORF">ACFSUE_04805</name>
</gene>
<dbReference type="EC" id="1.-.-.-" evidence="4"/>
<dbReference type="RefSeq" id="WP_253063622.1">
    <property type="nucleotide sequence ID" value="NZ_JAMXWM010000022.1"/>
</dbReference>
<evidence type="ECO:0000256" key="1">
    <source>
        <dbReference type="ARBA" id="ARBA00006484"/>
    </source>
</evidence>
<proteinExistence type="inferred from homology"/>
<dbReference type="PRINTS" id="PR00080">
    <property type="entry name" value="SDRFAMILY"/>
</dbReference>
<protein>
    <submittedName>
        <fullName evidence="4">SDR family NAD(P)-dependent oxidoreductase</fullName>
        <ecNumber evidence="4">1.-.-.-</ecNumber>
    </submittedName>
</protein>
<dbReference type="PIRSF" id="PIRSF000126">
    <property type="entry name" value="11-beta-HSD1"/>
    <property type="match status" value="1"/>
</dbReference>
<dbReference type="InterPro" id="IPR002347">
    <property type="entry name" value="SDR_fam"/>
</dbReference>
<keyword evidence="5" id="KW-1185">Reference proteome</keyword>
<reference evidence="5" key="1">
    <citation type="journal article" date="2019" name="Int. J. Syst. Evol. Microbiol.">
        <title>The Global Catalogue of Microorganisms (GCM) 10K type strain sequencing project: providing services to taxonomists for standard genome sequencing and annotation.</title>
        <authorList>
            <consortium name="The Broad Institute Genomics Platform"/>
            <consortium name="The Broad Institute Genome Sequencing Center for Infectious Disease"/>
            <person name="Wu L."/>
            <person name="Ma J."/>
        </authorList>
    </citation>
    <scope>NUCLEOTIDE SEQUENCE [LARGE SCALE GENOMIC DNA]</scope>
    <source>
        <strain evidence="5">TISTR 2466</strain>
    </source>
</reference>
<accession>A0ABW5S048</accession>
<sequence>MGNVLITGGTSGIGYALARVFAANNYNIIIVSSNDARLKRTQKKLQEEFPITVTIFEQDLSQLKAAERLYNKVQAANIDVDIFVNNAGYGLVGPTEQIGFDDDEKMMILNVLSLVELCKLFLPTMYKKQRGSILNIASTGAFQPGPFTSTYFASKAFVLSYSRAVRFEAQEHGVHVCTLCPGATKTNFFTREGTPLPKSSMSAEQVAEYAYRQLMKNKSVVIPGFINRALQVLPTYIKMVGIAKMKKD</sequence>
<evidence type="ECO:0000256" key="3">
    <source>
        <dbReference type="RuleBase" id="RU000363"/>
    </source>
</evidence>
<dbReference type="PRINTS" id="PR00081">
    <property type="entry name" value="GDHRDH"/>
</dbReference>
<dbReference type="InterPro" id="IPR036291">
    <property type="entry name" value="NAD(P)-bd_dom_sf"/>
</dbReference>
<comment type="caution">
    <text evidence="4">The sequence shown here is derived from an EMBL/GenBank/DDBJ whole genome shotgun (WGS) entry which is preliminary data.</text>
</comment>
<evidence type="ECO:0000256" key="2">
    <source>
        <dbReference type="ARBA" id="ARBA00023002"/>
    </source>
</evidence>
<dbReference type="PANTHER" id="PTHR44196">
    <property type="entry name" value="DEHYDROGENASE/REDUCTASE SDR FAMILY MEMBER 7B"/>
    <property type="match status" value="1"/>
</dbReference>
<dbReference type="CDD" id="cd05233">
    <property type="entry name" value="SDR_c"/>
    <property type="match status" value="1"/>
</dbReference>
<evidence type="ECO:0000313" key="4">
    <source>
        <dbReference type="EMBL" id="MFD2692952.1"/>
    </source>
</evidence>
<dbReference type="Gene3D" id="3.40.50.720">
    <property type="entry name" value="NAD(P)-binding Rossmann-like Domain"/>
    <property type="match status" value="1"/>
</dbReference>
<organism evidence="4 5">
    <name type="scientific">Sporolactobacillus shoreicorticis</name>
    <dbReference type="NCBI Taxonomy" id="1923877"/>
    <lineage>
        <taxon>Bacteria</taxon>
        <taxon>Bacillati</taxon>
        <taxon>Bacillota</taxon>
        <taxon>Bacilli</taxon>
        <taxon>Bacillales</taxon>
        <taxon>Sporolactobacillaceae</taxon>
        <taxon>Sporolactobacillus</taxon>
    </lineage>
</organism>
<dbReference type="GO" id="GO:0016491">
    <property type="term" value="F:oxidoreductase activity"/>
    <property type="evidence" value="ECO:0007669"/>
    <property type="project" value="UniProtKB-KW"/>
</dbReference>
<evidence type="ECO:0000313" key="5">
    <source>
        <dbReference type="Proteomes" id="UP001597399"/>
    </source>
</evidence>
<dbReference type="Proteomes" id="UP001597399">
    <property type="component" value="Unassembled WGS sequence"/>
</dbReference>
<keyword evidence="2 4" id="KW-0560">Oxidoreductase</keyword>
<dbReference type="Pfam" id="PF00106">
    <property type="entry name" value="adh_short"/>
    <property type="match status" value="1"/>
</dbReference>
<name>A0ABW5S048_9BACL</name>
<dbReference type="EMBL" id="JBHUMQ010000012">
    <property type="protein sequence ID" value="MFD2692952.1"/>
    <property type="molecule type" value="Genomic_DNA"/>
</dbReference>